<organism evidence="2 3">
    <name type="scientific">Roseibium alexandrii</name>
    <dbReference type="NCBI Taxonomy" id="388408"/>
    <lineage>
        <taxon>Bacteria</taxon>
        <taxon>Pseudomonadati</taxon>
        <taxon>Pseudomonadota</taxon>
        <taxon>Alphaproteobacteria</taxon>
        <taxon>Hyphomicrobiales</taxon>
        <taxon>Stappiaceae</taxon>
        <taxon>Roseibium</taxon>
    </lineage>
</organism>
<dbReference type="InterPro" id="IPR050471">
    <property type="entry name" value="AB_hydrolase"/>
</dbReference>
<evidence type="ECO:0000313" key="3">
    <source>
        <dbReference type="Proteomes" id="UP000053235"/>
    </source>
</evidence>
<evidence type="ECO:0000313" key="2">
    <source>
        <dbReference type="EMBL" id="CTQ72301.1"/>
    </source>
</evidence>
<keyword evidence="3" id="KW-1185">Reference proteome</keyword>
<dbReference type="PRINTS" id="PR00111">
    <property type="entry name" value="ABHYDROLASE"/>
</dbReference>
<feature type="domain" description="AB hydrolase-1" evidence="1">
    <location>
        <begin position="59"/>
        <end position="299"/>
    </location>
</feature>
<dbReference type="InterPro" id="IPR029058">
    <property type="entry name" value="AB_hydrolase_fold"/>
</dbReference>
<proteinExistence type="predicted"/>
<dbReference type="EC" id="2.3.1.12" evidence="2"/>
<dbReference type="EMBL" id="CXWD01000012">
    <property type="protein sequence ID" value="CTQ72301.1"/>
    <property type="molecule type" value="Genomic_DNA"/>
</dbReference>
<dbReference type="PANTHER" id="PTHR43433">
    <property type="entry name" value="HYDROLASE, ALPHA/BETA FOLD FAMILY PROTEIN"/>
    <property type="match status" value="1"/>
</dbReference>
<dbReference type="GO" id="GO:0004742">
    <property type="term" value="F:dihydrolipoyllysine-residue acetyltransferase activity"/>
    <property type="evidence" value="ECO:0007669"/>
    <property type="project" value="UniProtKB-EC"/>
</dbReference>
<name>A0A0M7ACD9_9HYPH</name>
<dbReference type="STRING" id="388408.LAX5112_03132"/>
<dbReference type="InterPro" id="IPR000073">
    <property type="entry name" value="AB_hydrolase_1"/>
</dbReference>
<dbReference type="Gene3D" id="3.40.50.1820">
    <property type="entry name" value="alpha/beta hydrolase"/>
    <property type="match status" value="1"/>
</dbReference>
<reference evidence="3" key="1">
    <citation type="submission" date="2015-07" db="EMBL/GenBank/DDBJ databases">
        <authorList>
            <person name="Rodrigo-Torres Lidia"/>
            <person name="Arahal R.David."/>
        </authorList>
    </citation>
    <scope>NUCLEOTIDE SEQUENCE [LARGE SCALE GENOMIC DNA]</scope>
    <source>
        <strain evidence="3">CECT 5112</strain>
    </source>
</reference>
<dbReference type="SUPFAM" id="SSF53474">
    <property type="entry name" value="alpha/beta-Hydrolases"/>
    <property type="match status" value="1"/>
</dbReference>
<accession>A0A0M7ACD9</accession>
<dbReference type="Proteomes" id="UP000053235">
    <property type="component" value="Unassembled WGS sequence"/>
</dbReference>
<gene>
    <name evidence="2" type="primary">acoC_1</name>
    <name evidence="2" type="ORF">LAX5112_03132</name>
</gene>
<protein>
    <submittedName>
        <fullName evidence="2">Dihydrolipoyllysine-residue acetyltransferase component of acetoin cleaving system</fullName>
        <ecNumber evidence="2">2.3.1.12</ecNumber>
    </submittedName>
</protein>
<dbReference type="Pfam" id="PF00561">
    <property type="entry name" value="Abhydrolase_1"/>
    <property type="match status" value="1"/>
</dbReference>
<keyword evidence="2" id="KW-0808">Transferase</keyword>
<dbReference type="OrthoDB" id="9815441at2"/>
<sequence length="327" mass="35420">MLSVLLAILVVFASLAGYSALRFHQIRRSIRPDGEMCTVDGVQLHYHFFSAENGSPDTPTLVFLHGASGNAYDSQLAFLKPLKGRYPLLFVDRPGLGFSGAIPDGKNSPARQAELIEGLLRELGIDQCIAIGHSLGASVTAALGLRAPDRICGLAFLAPATHPWPGGVAWYYHVAAAPVIGWLFCRILTLPVAEYLAPRSIRHVFHPEPQPESYNQATRLPLLFLPDAFRSNATDIARLKPHVTAQSKDYGDLEQPAVILTGTEDTVVWPSIHSEGLLRDLPNAELVVLEGAGHMPHHTRTEAIVEVLDQLVLRVGKAAVSEGRSSA</sequence>
<evidence type="ECO:0000259" key="1">
    <source>
        <dbReference type="Pfam" id="PF00561"/>
    </source>
</evidence>
<dbReference type="PANTHER" id="PTHR43433:SF5">
    <property type="entry name" value="AB HYDROLASE-1 DOMAIN-CONTAINING PROTEIN"/>
    <property type="match status" value="1"/>
</dbReference>
<keyword evidence="2" id="KW-0012">Acyltransferase</keyword>
<dbReference type="AlphaFoldDB" id="A0A0M7ACD9"/>